<evidence type="ECO:0000313" key="2">
    <source>
        <dbReference type="Proteomes" id="UP001247805"/>
    </source>
</evidence>
<organism evidence="1 2">
    <name type="scientific">Paraglaciecola aquimarina</name>
    <dbReference type="NCBI Taxonomy" id="1235557"/>
    <lineage>
        <taxon>Bacteria</taxon>
        <taxon>Pseudomonadati</taxon>
        <taxon>Pseudomonadota</taxon>
        <taxon>Gammaproteobacteria</taxon>
        <taxon>Alteromonadales</taxon>
        <taxon>Alteromonadaceae</taxon>
        <taxon>Paraglaciecola</taxon>
    </lineage>
</organism>
<name>A0ABU3SZH6_9ALTE</name>
<dbReference type="EMBL" id="JAWDIO010000002">
    <property type="protein sequence ID" value="MDU0355424.1"/>
    <property type="molecule type" value="Genomic_DNA"/>
</dbReference>
<reference evidence="1 2" key="1">
    <citation type="submission" date="2023-10" db="EMBL/GenBank/DDBJ databases">
        <title>Glaciecola aquimarina strain GGW-M5 nov., isolated from a coastal seawater.</title>
        <authorList>
            <person name="Bayburt H."/>
            <person name="Kim J.M."/>
            <person name="Choi B.J."/>
            <person name="Jeon C.O."/>
        </authorList>
    </citation>
    <scope>NUCLEOTIDE SEQUENCE [LARGE SCALE GENOMIC DNA]</scope>
    <source>
        <strain evidence="1 2">KCTC 32108</strain>
    </source>
</reference>
<keyword evidence="2" id="KW-1185">Reference proteome</keyword>
<accession>A0ABU3SZH6</accession>
<dbReference type="PROSITE" id="PS51257">
    <property type="entry name" value="PROKAR_LIPOPROTEIN"/>
    <property type="match status" value="1"/>
</dbReference>
<comment type="caution">
    <text evidence="1">The sequence shown here is derived from an EMBL/GenBank/DDBJ whole genome shotgun (WGS) entry which is preliminary data.</text>
</comment>
<evidence type="ECO:0008006" key="3">
    <source>
        <dbReference type="Google" id="ProtNLM"/>
    </source>
</evidence>
<sequence>MFKLSLIGFLFLSACADDKVSVPVTGNKASIAKSVAKSEVMLPHLPRTEMSAELEMTINQAVKYQDLVLRLVNIEDSRCATGVSCIWAGQLIVTLDVSNKNGDQQEVKLIRKRHPEIATAFGFNLLLLDVSPHPKKGKVIQLKDQKVSIQIVKQTAN</sequence>
<evidence type="ECO:0000313" key="1">
    <source>
        <dbReference type="EMBL" id="MDU0355424.1"/>
    </source>
</evidence>
<dbReference type="RefSeq" id="WP_316026964.1">
    <property type="nucleotide sequence ID" value="NZ_JAWDIO010000002.1"/>
</dbReference>
<gene>
    <name evidence="1" type="ORF">RS130_17275</name>
</gene>
<dbReference type="Proteomes" id="UP001247805">
    <property type="component" value="Unassembled WGS sequence"/>
</dbReference>
<proteinExistence type="predicted"/>
<protein>
    <recommendedName>
        <fullName evidence="3">Lipoprotein</fullName>
    </recommendedName>
</protein>